<evidence type="ECO:0000313" key="4">
    <source>
        <dbReference type="Proteomes" id="UP000264353"/>
    </source>
</evidence>
<reference evidence="3 4" key="1">
    <citation type="submission" date="2018-06" db="EMBL/GenBank/DDBJ databases">
        <title>WGS assembly of Brassica rapa FPsc.</title>
        <authorList>
            <person name="Bowman J."/>
            <person name="Kohchi T."/>
            <person name="Yamato K."/>
            <person name="Jenkins J."/>
            <person name="Shu S."/>
            <person name="Ishizaki K."/>
            <person name="Yamaoka S."/>
            <person name="Nishihama R."/>
            <person name="Nakamura Y."/>
            <person name="Berger F."/>
            <person name="Adam C."/>
            <person name="Aki S."/>
            <person name="Althoff F."/>
            <person name="Araki T."/>
            <person name="Arteaga-Vazquez M."/>
            <person name="Balasubrmanian S."/>
            <person name="Bauer D."/>
            <person name="Boehm C."/>
            <person name="Briginshaw L."/>
            <person name="Caballero-Perez J."/>
            <person name="Catarino B."/>
            <person name="Chen F."/>
            <person name="Chiyoda S."/>
            <person name="Chovatia M."/>
            <person name="Davies K."/>
            <person name="Delmans M."/>
            <person name="Demura T."/>
            <person name="Dierschke T."/>
            <person name="Dolan L."/>
            <person name="Dorantes-Acosta A."/>
            <person name="Eklund D."/>
            <person name="Florent S."/>
            <person name="Flores-Sandoval E."/>
            <person name="Fujiyama A."/>
            <person name="Fukuzawa H."/>
            <person name="Galik B."/>
            <person name="Grimanelli D."/>
            <person name="Grimwood J."/>
            <person name="Grossniklaus U."/>
            <person name="Hamada T."/>
            <person name="Haseloff J."/>
            <person name="Hetherington A."/>
            <person name="Higo A."/>
            <person name="Hirakawa Y."/>
            <person name="Hundley H."/>
            <person name="Ikeda Y."/>
            <person name="Inoue K."/>
            <person name="Inoue S."/>
            <person name="Ishida S."/>
            <person name="Jia Q."/>
            <person name="Kakita M."/>
            <person name="Kanazawa T."/>
            <person name="Kawai Y."/>
            <person name="Kawashima T."/>
            <person name="Kennedy M."/>
            <person name="Kinose K."/>
            <person name="Kinoshita T."/>
            <person name="Kohara Y."/>
            <person name="Koide E."/>
            <person name="Komatsu K."/>
            <person name="Kopischke S."/>
            <person name="Kubo M."/>
            <person name="Kyozuka J."/>
            <person name="Lagercrantz U."/>
            <person name="Lin S."/>
            <person name="Lindquist E."/>
            <person name="Lipzen A."/>
            <person name="Lu C."/>
            <person name="Luna E."/>
            <person name="Martienssen R."/>
            <person name="Minamino N."/>
            <person name="Mizutani M."/>
            <person name="Mizutani M."/>
            <person name="Mochizuki N."/>
            <person name="Monte I."/>
            <person name="Mosher R."/>
            <person name="Nagasaki H."/>
            <person name="Nakagami H."/>
            <person name="Naramoto S."/>
            <person name="Nishitani K."/>
            <person name="Ohtani M."/>
            <person name="Okamoto T."/>
            <person name="Okumura M."/>
            <person name="Phillips J."/>
            <person name="Pollak B."/>
            <person name="Reinders A."/>
            <person name="Roevekamp M."/>
            <person name="Sano R."/>
            <person name="Sawa S."/>
            <person name="Schmid M."/>
            <person name="Shirakawa M."/>
            <person name="Solano R."/>
            <person name="Spunde A."/>
            <person name="Suetsugu N."/>
            <person name="Sugano S."/>
            <person name="Sugiyama A."/>
            <person name="Sun R."/>
            <person name="Suzuki Y."/>
            <person name="Takenaka M."/>
            <person name="Takezawa D."/>
            <person name="Tomogane H."/>
            <person name="Tsuzuki M."/>
            <person name="Ueda T."/>
            <person name="Umeda M."/>
            <person name="Ward J."/>
            <person name="Watanabe Y."/>
            <person name="Yazaki K."/>
            <person name="Yokoyama R."/>
            <person name="Yoshitake Y."/>
            <person name="Yotsui I."/>
            <person name="Zachgo S."/>
            <person name="Schmutz J."/>
        </authorList>
    </citation>
    <scope>NUCLEOTIDE SEQUENCE [LARGE SCALE GENOMIC DNA]</scope>
    <source>
        <strain evidence="4">cv. B-3</strain>
    </source>
</reference>
<dbReference type="Proteomes" id="UP000264353">
    <property type="component" value="Chromosome A3"/>
</dbReference>
<feature type="domain" description="Brf1 TBP-binding" evidence="2">
    <location>
        <begin position="74"/>
        <end position="138"/>
    </location>
</feature>
<evidence type="ECO:0000256" key="1">
    <source>
        <dbReference type="SAM" id="MobiDB-lite"/>
    </source>
</evidence>
<feature type="compositionally biased region" description="Basic and acidic residues" evidence="1">
    <location>
        <begin position="144"/>
        <end position="167"/>
    </location>
</feature>
<organism evidence="3 4">
    <name type="scientific">Brassica campestris</name>
    <name type="common">Field mustard</name>
    <dbReference type="NCBI Taxonomy" id="3711"/>
    <lineage>
        <taxon>Eukaryota</taxon>
        <taxon>Viridiplantae</taxon>
        <taxon>Streptophyta</taxon>
        <taxon>Embryophyta</taxon>
        <taxon>Tracheophyta</taxon>
        <taxon>Spermatophyta</taxon>
        <taxon>Magnoliopsida</taxon>
        <taxon>eudicotyledons</taxon>
        <taxon>Gunneridae</taxon>
        <taxon>Pentapetalae</taxon>
        <taxon>rosids</taxon>
        <taxon>malvids</taxon>
        <taxon>Brassicales</taxon>
        <taxon>Brassicaceae</taxon>
        <taxon>Brassiceae</taxon>
        <taxon>Brassica</taxon>
    </lineage>
</organism>
<gene>
    <name evidence="3" type="ORF">BRARA_C03273</name>
</gene>
<feature type="compositionally biased region" description="Acidic residues" evidence="1">
    <location>
        <begin position="197"/>
        <end position="214"/>
    </location>
</feature>
<feature type="compositionally biased region" description="Acidic residues" evidence="1">
    <location>
        <begin position="168"/>
        <end position="180"/>
    </location>
</feature>
<dbReference type="AlphaFoldDB" id="A0A398A0L5"/>
<proteinExistence type="predicted"/>
<evidence type="ECO:0000313" key="3">
    <source>
        <dbReference type="EMBL" id="RID71331.1"/>
    </source>
</evidence>
<protein>
    <recommendedName>
        <fullName evidence="2">Brf1 TBP-binding domain-containing protein</fullName>
    </recommendedName>
</protein>
<name>A0A398A0L5_BRACM</name>
<sequence length="214" mass="24288">MVWCNHCAKNVPGVRPYDGALACDLCGRILENFNFSTEVTFVKNAAGQVRVRTQLTIFDSLAMFCTGFSSNLPEHARKLVEASKAAVAKSRKEKQQKRAEEEKNAPPPATTTESVRRMLDRKRLRGLISDDVLDDLFDPSPTEKPAKISRTETVIEKTREVKSNKQEDGEDEAEEDEEGYVESYDINTDFPDGEKLYEEEDEEEEEDGYDFGLY</sequence>
<dbReference type="EMBL" id="CM010630">
    <property type="protein sequence ID" value="RID71331.1"/>
    <property type="molecule type" value="Genomic_DNA"/>
</dbReference>
<evidence type="ECO:0000259" key="2">
    <source>
        <dbReference type="Pfam" id="PF07741"/>
    </source>
</evidence>
<accession>A0A398A0L5</accession>
<dbReference type="Pfam" id="PF07741">
    <property type="entry name" value="BRF1"/>
    <property type="match status" value="1"/>
</dbReference>
<feature type="region of interest" description="Disordered" evidence="1">
    <location>
        <begin position="132"/>
        <end position="214"/>
    </location>
</feature>
<feature type="region of interest" description="Disordered" evidence="1">
    <location>
        <begin position="87"/>
        <end position="117"/>
    </location>
</feature>
<dbReference type="InterPro" id="IPR011665">
    <property type="entry name" value="BRF1_TBP-bd_dom"/>
</dbReference>